<dbReference type="Proteomes" id="UP000275456">
    <property type="component" value="Unassembled WGS sequence"/>
</dbReference>
<dbReference type="AlphaFoldDB" id="A0A3N2AWC7"/>
<reference evidence="7 8" key="1">
    <citation type="submission" date="2018-11" db="EMBL/GenBank/DDBJ databases">
        <title>Sequencing the genomes of 1000 actinobacteria strains.</title>
        <authorList>
            <person name="Klenk H.-P."/>
        </authorList>
    </citation>
    <scope>NUCLEOTIDE SEQUENCE [LARGE SCALE GENOMIC DNA]</scope>
    <source>
        <strain evidence="7 8">DSM 9580</strain>
    </source>
</reference>
<evidence type="ECO:0000259" key="6">
    <source>
        <dbReference type="PROSITE" id="PS50983"/>
    </source>
</evidence>
<dbReference type="SUPFAM" id="SSF53807">
    <property type="entry name" value="Helical backbone' metal receptor"/>
    <property type="match status" value="1"/>
</dbReference>
<evidence type="ECO:0000256" key="1">
    <source>
        <dbReference type="ARBA" id="ARBA00004196"/>
    </source>
</evidence>
<keyword evidence="3" id="KW-0813">Transport</keyword>
<organism evidence="7 8">
    <name type="scientific">Agrococcus jenensis</name>
    <dbReference type="NCBI Taxonomy" id="46353"/>
    <lineage>
        <taxon>Bacteria</taxon>
        <taxon>Bacillati</taxon>
        <taxon>Actinomycetota</taxon>
        <taxon>Actinomycetes</taxon>
        <taxon>Micrococcales</taxon>
        <taxon>Microbacteriaceae</taxon>
        <taxon>Agrococcus</taxon>
    </lineage>
</organism>
<dbReference type="RefSeq" id="WP_123698206.1">
    <property type="nucleotide sequence ID" value="NZ_RKHJ01000001.1"/>
</dbReference>
<accession>A0A3N2AWC7</accession>
<dbReference type="InterPro" id="IPR002491">
    <property type="entry name" value="ABC_transptr_periplasmic_BD"/>
</dbReference>
<feature type="chain" id="PRO_5018093582" evidence="5">
    <location>
        <begin position="29"/>
        <end position="330"/>
    </location>
</feature>
<dbReference type="GO" id="GO:0030288">
    <property type="term" value="C:outer membrane-bounded periplasmic space"/>
    <property type="evidence" value="ECO:0007669"/>
    <property type="project" value="TreeGrafter"/>
</dbReference>
<dbReference type="PANTHER" id="PTHR30532:SF28">
    <property type="entry name" value="PETROBACTIN-BINDING PROTEIN YCLQ"/>
    <property type="match status" value="1"/>
</dbReference>
<dbReference type="InterPro" id="IPR051313">
    <property type="entry name" value="Bact_iron-sidero_bind"/>
</dbReference>
<evidence type="ECO:0000256" key="2">
    <source>
        <dbReference type="ARBA" id="ARBA00008814"/>
    </source>
</evidence>
<evidence type="ECO:0000256" key="5">
    <source>
        <dbReference type="SAM" id="SignalP"/>
    </source>
</evidence>
<dbReference type="PANTHER" id="PTHR30532">
    <property type="entry name" value="IRON III DICITRATE-BINDING PERIPLASMIC PROTEIN"/>
    <property type="match status" value="1"/>
</dbReference>
<name>A0A3N2AWC7_9MICO</name>
<dbReference type="GO" id="GO:1901678">
    <property type="term" value="P:iron coordination entity transport"/>
    <property type="evidence" value="ECO:0007669"/>
    <property type="project" value="UniProtKB-ARBA"/>
</dbReference>
<feature type="signal peptide" evidence="5">
    <location>
        <begin position="1"/>
        <end position="28"/>
    </location>
</feature>
<gene>
    <name evidence="7" type="ORF">EDD26_2742</name>
</gene>
<keyword evidence="4 5" id="KW-0732">Signal</keyword>
<feature type="domain" description="Fe/B12 periplasmic-binding" evidence="6">
    <location>
        <begin position="59"/>
        <end position="330"/>
    </location>
</feature>
<evidence type="ECO:0000256" key="3">
    <source>
        <dbReference type="ARBA" id="ARBA00022448"/>
    </source>
</evidence>
<comment type="similarity">
    <text evidence="2">Belongs to the bacterial solute-binding protein 8 family.</text>
</comment>
<dbReference type="PROSITE" id="PS50983">
    <property type="entry name" value="FE_B12_PBP"/>
    <property type="match status" value="1"/>
</dbReference>
<protein>
    <submittedName>
        <fullName evidence="7">Iron complex transport system substrate-binding protein</fullName>
    </submittedName>
</protein>
<dbReference type="PROSITE" id="PS51257">
    <property type="entry name" value="PROKAR_LIPOPROTEIN"/>
    <property type="match status" value="1"/>
</dbReference>
<comment type="subcellular location">
    <subcellularLocation>
        <location evidence="1">Cell envelope</location>
    </subcellularLocation>
</comment>
<dbReference type="Gene3D" id="3.40.50.1980">
    <property type="entry name" value="Nitrogenase molybdenum iron protein domain"/>
    <property type="match status" value="2"/>
</dbReference>
<keyword evidence="8" id="KW-1185">Reference proteome</keyword>
<sequence length="330" mass="34399">MPSNRSLAGLSALAASAMLLAGCSAATAEEAPAETTAAASTVEITDNAGTHTIALPPTSVVALDNRTFETLDAWGIELSAAAVALMPDTISYTEDDAIIDIGNHREPDLEAIVAVEPDLVISGQRFSDRDADIAALVPDATILQLEPREGEPFDEELRRQVTVLGEVFGKQAEAAQLVADFDAAIERAAAAYDDADSVMAVTTSGGEIGYLAPSVGRTLGPVFDILGLTPALEVDGSTDDHQGDDISVEAIAASNPAWMLVMDRDAAVAADDPAFSPAADILESSEALAGVTAVQEDRIVYMPADTYTNESIQTYTEFFEAFADALESAS</sequence>
<evidence type="ECO:0000313" key="7">
    <source>
        <dbReference type="EMBL" id="ROR67331.1"/>
    </source>
</evidence>
<dbReference type="EMBL" id="RKHJ01000001">
    <property type="protein sequence ID" value="ROR67331.1"/>
    <property type="molecule type" value="Genomic_DNA"/>
</dbReference>
<evidence type="ECO:0000256" key="4">
    <source>
        <dbReference type="ARBA" id="ARBA00022729"/>
    </source>
</evidence>
<comment type="caution">
    <text evidence="7">The sequence shown here is derived from an EMBL/GenBank/DDBJ whole genome shotgun (WGS) entry which is preliminary data.</text>
</comment>
<evidence type="ECO:0000313" key="8">
    <source>
        <dbReference type="Proteomes" id="UP000275456"/>
    </source>
</evidence>
<proteinExistence type="inferred from homology"/>
<dbReference type="OrthoDB" id="63946at2"/>
<dbReference type="Pfam" id="PF01497">
    <property type="entry name" value="Peripla_BP_2"/>
    <property type="match status" value="1"/>
</dbReference>